<reference evidence="1" key="1">
    <citation type="journal article" date="2021" name="Nat. Commun.">
        <title>Genetic determinants of endophytism in the Arabidopsis root mycobiome.</title>
        <authorList>
            <person name="Mesny F."/>
            <person name="Miyauchi S."/>
            <person name="Thiergart T."/>
            <person name="Pickel B."/>
            <person name="Atanasova L."/>
            <person name="Karlsson M."/>
            <person name="Huettel B."/>
            <person name="Barry K.W."/>
            <person name="Haridas S."/>
            <person name="Chen C."/>
            <person name="Bauer D."/>
            <person name="Andreopoulos W."/>
            <person name="Pangilinan J."/>
            <person name="LaButti K."/>
            <person name="Riley R."/>
            <person name="Lipzen A."/>
            <person name="Clum A."/>
            <person name="Drula E."/>
            <person name="Henrissat B."/>
            <person name="Kohler A."/>
            <person name="Grigoriev I.V."/>
            <person name="Martin F.M."/>
            <person name="Hacquard S."/>
        </authorList>
    </citation>
    <scope>NUCLEOTIDE SEQUENCE</scope>
    <source>
        <strain evidence="1">MPI-CAGE-CH-0243</strain>
    </source>
</reference>
<comment type="caution">
    <text evidence="1">The sequence shown here is derived from an EMBL/GenBank/DDBJ whole genome shotgun (WGS) entry which is preliminary data.</text>
</comment>
<accession>A0A9P9I8G9</accession>
<sequence>MRNVAIWIDSIPAPQNLVPIPHIAPCAADDKENPRPARKRHLMQFDSDQTPRPLKRLRDLNDSGRLSPVKQLQLLEDFEEQPVVFCNFDDKEDGEEPEDVTEMRRADQRFADSIGILGYDDMEVVISTLSSANNVKQRYGRKHDHGSGVSEDEWNSEVQHPLLKLARNTCKRRQTLDIHNVYVLVVMPADHIFKA</sequence>
<keyword evidence="2" id="KW-1185">Reference proteome</keyword>
<evidence type="ECO:0000313" key="1">
    <source>
        <dbReference type="EMBL" id="KAH7111888.1"/>
    </source>
</evidence>
<dbReference type="AlphaFoldDB" id="A0A9P9I8G9"/>
<name>A0A9P9I8G9_9PLEO</name>
<protein>
    <submittedName>
        <fullName evidence="1">Uncharacterized protein</fullName>
    </submittedName>
</protein>
<dbReference type="OrthoDB" id="4161186at2759"/>
<dbReference type="EMBL" id="JAGMWT010000023">
    <property type="protein sequence ID" value="KAH7111888.1"/>
    <property type="molecule type" value="Genomic_DNA"/>
</dbReference>
<evidence type="ECO:0000313" key="2">
    <source>
        <dbReference type="Proteomes" id="UP000700596"/>
    </source>
</evidence>
<proteinExistence type="predicted"/>
<organism evidence="1 2">
    <name type="scientific">Dendryphion nanum</name>
    <dbReference type="NCBI Taxonomy" id="256645"/>
    <lineage>
        <taxon>Eukaryota</taxon>
        <taxon>Fungi</taxon>
        <taxon>Dikarya</taxon>
        <taxon>Ascomycota</taxon>
        <taxon>Pezizomycotina</taxon>
        <taxon>Dothideomycetes</taxon>
        <taxon>Pleosporomycetidae</taxon>
        <taxon>Pleosporales</taxon>
        <taxon>Torulaceae</taxon>
        <taxon>Dendryphion</taxon>
    </lineage>
</organism>
<gene>
    <name evidence="1" type="ORF">B0J11DRAFT_554324</name>
</gene>
<dbReference type="Proteomes" id="UP000700596">
    <property type="component" value="Unassembled WGS sequence"/>
</dbReference>